<evidence type="ECO:0008006" key="4">
    <source>
        <dbReference type="Google" id="ProtNLM"/>
    </source>
</evidence>
<evidence type="ECO:0000313" key="2">
    <source>
        <dbReference type="EMBL" id="QDT11061.1"/>
    </source>
</evidence>
<protein>
    <recommendedName>
        <fullName evidence="4">4Fe-4S ferredoxin-type domain-containing protein</fullName>
    </recommendedName>
</protein>
<sequence precursor="true">MKWVATFLGASAALLTTATLSWAGNCAPCGGCSDPCASAPMTVSAGCGGAMIANGCGGATVANGCGGDVVTGASLGSADASGMVFGGEIVSAGPSEGGEFMSAETLCEPVTMYKVVMEPKYVTESQAVCVQKTRTETRYRTKTTYRSVPITETKYRSKVIQVPKTDSKTVSYSVLVPVKSENTVTLTETVPVWNEVPEQYMVRVPQLVDVPEQYTVKVAKLQDEAFTYTVNVPHAVSEQRMHSVTNAVPVTKTRTVQVCVPTTKMQTVTKDFGHWEDRVVEVPAAAPVQAVSYGGCAPANVSYGASSGRVGLFGRLLGCNRGSSCGGCGSSNCGGCVATCGGCGSSNCGGCASSVGCGSGGCGPAAGGCGGDVAMAGGAGCGTTTMTQKVWVPNVRSEQVSVTSSEQRDQVMMYTVFEQQTTQVPYECTRLVYRAEQRSGTKKTVVYVDEPRTRMRKVVKYNEEPRTRMRKELTYTTKTRTETIPHISYSTEPRTKQVSYTYNVPEYIQEPYQTTRYERVAEDQVEEYTVEVPYTVTEERKVQVCKMVPRVVAETASPCTGGSTSLGASVAPSMGGVLSGDLMGGQIISSGASTGVISGGGCGCGGSIAPTATISSACGGCGAVVGSPCGCN</sequence>
<dbReference type="AlphaFoldDB" id="A0A517NVB3"/>
<proteinExistence type="predicted"/>
<feature type="chain" id="PRO_5021851217" description="4Fe-4S ferredoxin-type domain-containing protein" evidence="1">
    <location>
        <begin position="24"/>
        <end position="632"/>
    </location>
</feature>
<organism evidence="2 3">
    <name type="scientific">Stieleria marina</name>
    <dbReference type="NCBI Taxonomy" id="1930275"/>
    <lineage>
        <taxon>Bacteria</taxon>
        <taxon>Pseudomonadati</taxon>
        <taxon>Planctomycetota</taxon>
        <taxon>Planctomycetia</taxon>
        <taxon>Pirellulales</taxon>
        <taxon>Pirellulaceae</taxon>
        <taxon>Stieleria</taxon>
    </lineage>
</organism>
<keyword evidence="3" id="KW-1185">Reference proteome</keyword>
<dbReference type="EMBL" id="CP036526">
    <property type="protein sequence ID" value="QDT11061.1"/>
    <property type="molecule type" value="Genomic_DNA"/>
</dbReference>
<keyword evidence="1" id="KW-0732">Signal</keyword>
<accession>A0A517NVB3</accession>
<evidence type="ECO:0000256" key="1">
    <source>
        <dbReference type="SAM" id="SignalP"/>
    </source>
</evidence>
<evidence type="ECO:0000313" key="3">
    <source>
        <dbReference type="Proteomes" id="UP000319817"/>
    </source>
</evidence>
<dbReference type="Proteomes" id="UP000319817">
    <property type="component" value="Chromosome"/>
</dbReference>
<gene>
    <name evidence="2" type="ORF">K239x_30550</name>
</gene>
<name>A0A517NVB3_9BACT</name>
<feature type="signal peptide" evidence="1">
    <location>
        <begin position="1"/>
        <end position="23"/>
    </location>
</feature>
<reference evidence="2 3" key="1">
    <citation type="submission" date="2019-02" db="EMBL/GenBank/DDBJ databases">
        <title>Deep-cultivation of Planctomycetes and their phenomic and genomic characterization uncovers novel biology.</title>
        <authorList>
            <person name="Wiegand S."/>
            <person name="Jogler M."/>
            <person name="Boedeker C."/>
            <person name="Pinto D."/>
            <person name="Vollmers J."/>
            <person name="Rivas-Marin E."/>
            <person name="Kohn T."/>
            <person name="Peeters S.H."/>
            <person name="Heuer A."/>
            <person name="Rast P."/>
            <person name="Oberbeckmann S."/>
            <person name="Bunk B."/>
            <person name="Jeske O."/>
            <person name="Meyerdierks A."/>
            <person name="Storesund J.E."/>
            <person name="Kallscheuer N."/>
            <person name="Luecker S."/>
            <person name="Lage O.M."/>
            <person name="Pohl T."/>
            <person name="Merkel B.J."/>
            <person name="Hornburger P."/>
            <person name="Mueller R.-W."/>
            <person name="Bruemmer F."/>
            <person name="Labrenz M."/>
            <person name="Spormann A.M."/>
            <person name="Op den Camp H."/>
            <person name="Overmann J."/>
            <person name="Amann R."/>
            <person name="Jetten M.S.M."/>
            <person name="Mascher T."/>
            <person name="Medema M.H."/>
            <person name="Devos D.P."/>
            <person name="Kaster A.-K."/>
            <person name="Ovreas L."/>
            <person name="Rohde M."/>
            <person name="Galperin M.Y."/>
            <person name="Jogler C."/>
        </authorList>
    </citation>
    <scope>NUCLEOTIDE SEQUENCE [LARGE SCALE GENOMIC DNA]</scope>
    <source>
        <strain evidence="2 3">K23_9</strain>
    </source>
</reference>